<dbReference type="PROSITE" id="PS51898">
    <property type="entry name" value="TYR_RECOMBINASE"/>
    <property type="match status" value="1"/>
</dbReference>
<feature type="compositionally biased region" description="Basic residues" evidence="5">
    <location>
        <begin position="230"/>
        <end position="241"/>
    </location>
</feature>
<reference evidence="7 8" key="1">
    <citation type="submission" date="2019-01" db="EMBL/GenBank/DDBJ databases">
        <title>Sinorhodobacter populi sp. nov. isolated from the symptomatic bark tissue of Populus euramericana canker.</title>
        <authorList>
            <person name="Xu G."/>
        </authorList>
    </citation>
    <scope>NUCLEOTIDE SEQUENCE [LARGE SCALE GENOMIC DNA]</scope>
    <source>
        <strain evidence="7 8">2D-5</strain>
    </source>
</reference>
<dbReference type="InterPro" id="IPR010998">
    <property type="entry name" value="Integrase_recombinase_N"/>
</dbReference>
<dbReference type="Pfam" id="PF22022">
    <property type="entry name" value="Phage_int_M"/>
    <property type="match status" value="1"/>
</dbReference>
<dbReference type="InterPro" id="IPR038488">
    <property type="entry name" value="Integrase_DNA-bd_sf"/>
</dbReference>
<name>A0A443ISL5_9RHOB</name>
<dbReference type="InterPro" id="IPR025166">
    <property type="entry name" value="Integrase_DNA_bind_dom"/>
</dbReference>
<comment type="caution">
    <text evidence="7">The sequence shown here is derived from an EMBL/GenBank/DDBJ whole genome shotgun (WGS) entry which is preliminary data.</text>
</comment>
<dbReference type="Proteomes" id="UP000285710">
    <property type="component" value="Unassembled WGS sequence"/>
</dbReference>
<keyword evidence="2" id="KW-0229">DNA integration</keyword>
<sequence length="447" mass="49489">MVKRVEKALTDKAVKALRHPGDKDGHAVFAVGGDGCEGLSLQVSKAGGKSWILRATINGKRREIGLGTYPEPITLADAREQARELKRQIAAGRDPIAERQAARQPPANAEPVKPRSMTFRTAVSKFLASGQLDLLQNRKHAAQWGSTLYAYAVPTLGVLTVEQIDKHSVADALAPIWWKIPETARRVRGRIETVIRFADGLEKRDRANPARWKDNLDDHGALTRPGEKRDKKRKASKKHHPALPVDDAPAWFTDLRGRDGVSVRALEFLALMAARSGEVRGALWSEIDLKAAVWTVPGERMKMDEEHRVPLSPAAVALLEALPRMAGSELVFTAPRGGELSDMALSVLMRKMHAREVKAGRTGWLDARSKRIATPHGMRACFRTWVQDRTAFPREIAEAALAHKSGDDTENAYARGDYFERRRQMMGAWADYLTSTEAAQEAQEAAE</sequence>
<dbReference type="InterPro" id="IPR053876">
    <property type="entry name" value="Phage_int_M"/>
</dbReference>
<feature type="compositionally biased region" description="Basic and acidic residues" evidence="5">
    <location>
        <begin position="210"/>
        <end position="229"/>
    </location>
</feature>
<evidence type="ECO:0000256" key="2">
    <source>
        <dbReference type="ARBA" id="ARBA00022908"/>
    </source>
</evidence>
<dbReference type="InterPro" id="IPR002104">
    <property type="entry name" value="Integrase_catalytic"/>
</dbReference>
<evidence type="ECO:0000256" key="5">
    <source>
        <dbReference type="SAM" id="MobiDB-lite"/>
    </source>
</evidence>
<dbReference type="Pfam" id="PF00589">
    <property type="entry name" value="Phage_integrase"/>
    <property type="match status" value="1"/>
</dbReference>
<dbReference type="Gene3D" id="1.10.443.10">
    <property type="entry name" value="Intergrase catalytic core"/>
    <property type="match status" value="1"/>
</dbReference>
<dbReference type="InterPro" id="IPR011010">
    <property type="entry name" value="DNA_brk_join_enz"/>
</dbReference>
<keyword evidence="4" id="KW-0233">DNA recombination</keyword>
<evidence type="ECO:0000256" key="1">
    <source>
        <dbReference type="ARBA" id="ARBA00008857"/>
    </source>
</evidence>
<dbReference type="PANTHER" id="PTHR30629">
    <property type="entry name" value="PROPHAGE INTEGRASE"/>
    <property type="match status" value="1"/>
</dbReference>
<dbReference type="Pfam" id="PF13356">
    <property type="entry name" value="Arm-DNA-bind_3"/>
    <property type="match status" value="1"/>
</dbReference>
<dbReference type="GO" id="GO:0003677">
    <property type="term" value="F:DNA binding"/>
    <property type="evidence" value="ECO:0007669"/>
    <property type="project" value="UniProtKB-KW"/>
</dbReference>
<dbReference type="CDD" id="cd00801">
    <property type="entry name" value="INT_P4_C"/>
    <property type="match status" value="1"/>
</dbReference>
<feature type="region of interest" description="Disordered" evidence="5">
    <location>
        <begin position="93"/>
        <end position="114"/>
    </location>
</feature>
<dbReference type="PANTHER" id="PTHR30629:SF2">
    <property type="entry name" value="PROPHAGE INTEGRASE INTS-RELATED"/>
    <property type="match status" value="1"/>
</dbReference>
<dbReference type="GO" id="GO:0006310">
    <property type="term" value="P:DNA recombination"/>
    <property type="evidence" value="ECO:0007669"/>
    <property type="project" value="UniProtKB-KW"/>
</dbReference>
<evidence type="ECO:0000256" key="4">
    <source>
        <dbReference type="ARBA" id="ARBA00023172"/>
    </source>
</evidence>
<organism evidence="7 8">
    <name type="scientific">Paenirhodobacter populi</name>
    <dbReference type="NCBI Taxonomy" id="2306993"/>
    <lineage>
        <taxon>Bacteria</taxon>
        <taxon>Pseudomonadati</taxon>
        <taxon>Pseudomonadota</taxon>
        <taxon>Alphaproteobacteria</taxon>
        <taxon>Rhodobacterales</taxon>
        <taxon>Rhodobacter group</taxon>
        <taxon>Paenirhodobacter</taxon>
    </lineage>
</organism>
<dbReference type="EMBL" id="SAUW01000012">
    <property type="protein sequence ID" value="RWR10571.1"/>
    <property type="molecule type" value="Genomic_DNA"/>
</dbReference>
<gene>
    <name evidence="7" type="ORF">D2T33_12395</name>
</gene>
<protein>
    <submittedName>
        <fullName evidence="7">Site-specific integrase</fullName>
    </submittedName>
</protein>
<dbReference type="InterPro" id="IPR013762">
    <property type="entry name" value="Integrase-like_cat_sf"/>
</dbReference>
<evidence type="ECO:0000313" key="8">
    <source>
        <dbReference type="Proteomes" id="UP000285710"/>
    </source>
</evidence>
<keyword evidence="3" id="KW-0238">DNA-binding</keyword>
<evidence type="ECO:0000256" key="3">
    <source>
        <dbReference type="ARBA" id="ARBA00023125"/>
    </source>
</evidence>
<evidence type="ECO:0000313" key="7">
    <source>
        <dbReference type="EMBL" id="RWR10571.1"/>
    </source>
</evidence>
<accession>A0A443ISL5</accession>
<dbReference type="InterPro" id="IPR050808">
    <property type="entry name" value="Phage_Integrase"/>
</dbReference>
<dbReference type="AlphaFoldDB" id="A0A443ISL5"/>
<dbReference type="Gene3D" id="1.10.150.130">
    <property type="match status" value="1"/>
</dbReference>
<dbReference type="SUPFAM" id="SSF56349">
    <property type="entry name" value="DNA breaking-rejoining enzymes"/>
    <property type="match status" value="1"/>
</dbReference>
<reference evidence="7 8" key="2">
    <citation type="submission" date="2019-01" db="EMBL/GenBank/DDBJ databases">
        <authorList>
            <person name="Li Y."/>
        </authorList>
    </citation>
    <scope>NUCLEOTIDE SEQUENCE [LARGE SCALE GENOMIC DNA]</scope>
    <source>
        <strain evidence="7 8">2D-5</strain>
    </source>
</reference>
<dbReference type="Gene3D" id="3.30.160.390">
    <property type="entry name" value="Integrase, DNA-binding domain"/>
    <property type="match status" value="1"/>
</dbReference>
<feature type="region of interest" description="Disordered" evidence="5">
    <location>
        <begin position="210"/>
        <end position="242"/>
    </location>
</feature>
<feature type="domain" description="Tyr recombinase" evidence="6">
    <location>
        <begin position="238"/>
        <end position="427"/>
    </location>
</feature>
<proteinExistence type="inferred from homology"/>
<keyword evidence="8" id="KW-1185">Reference proteome</keyword>
<evidence type="ECO:0000259" key="6">
    <source>
        <dbReference type="PROSITE" id="PS51898"/>
    </source>
</evidence>
<dbReference type="GO" id="GO:0015074">
    <property type="term" value="P:DNA integration"/>
    <property type="evidence" value="ECO:0007669"/>
    <property type="project" value="UniProtKB-KW"/>
</dbReference>
<comment type="similarity">
    <text evidence="1">Belongs to the 'phage' integrase family.</text>
</comment>